<dbReference type="Proteomes" id="UP000186705">
    <property type="component" value="Unassembled WGS sequence"/>
</dbReference>
<reference evidence="2 3" key="1">
    <citation type="submission" date="2016-11" db="EMBL/GenBank/DDBJ databases">
        <title>Description of two novel members of the family Erysipelotrichaceae: Ileibacterium lipovorans gen. nov., sp. nov. and Dubosiella newyorkensis, gen. nov., sp. nov.</title>
        <authorList>
            <person name="Cox L.M."/>
            <person name="Sohn J."/>
            <person name="Tyrrell K.L."/>
            <person name="Citron D.M."/>
            <person name="Lawson P.A."/>
            <person name="Patel N.B."/>
            <person name="Iizumi T."/>
            <person name="Perez-Perez G.I."/>
            <person name="Goldstein E.J."/>
            <person name="Blaser M.J."/>
        </authorList>
    </citation>
    <scope>NUCLEOTIDE SEQUENCE [LARGE SCALE GENOMIC DNA]</scope>
    <source>
        <strain evidence="2 3">NYU-BL-A4</strain>
    </source>
</reference>
<comment type="caution">
    <text evidence="2">The sequence shown here is derived from an EMBL/GenBank/DDBJ whole genome shotgun (WGS) entry which is preliminary data.</text>
</comment>
<protein>
    <submittedName>
        <fullName evidence="2">Uncharacterized protein</fullName>
    </submittedName>
</protein>
<sequence length="155" mass="17976">MSEIKKKKPKYYGPWLSFALACTLVCLIALLWSLFISGPARLHEEQLQAAYAKIQKQVPDIKGLEQNIFEYVTYSGYTTENVYWFNQKCEEIAVRDLSTLDYAKVRQVAKEEYGIDAETIDLTFGYSAPCYEVRGKNTLLLLNYDTLENVYERKE</sequence>
<evidence type="ECO:0000313" key="3">
    <source>
        <dbReference type="Proteomes" id="UP000186705"/>
    </source>
</evidence>
<feature type="transmembrane region" description="Helical" evidence="1">
    <location>
        <begin position="12"/>
        <end position="35"/>
    </location>
</feature>
<dbReference type="RefSeq" id="WP_076340790.1">
    <property type="nucleotide sequence ID" value="NZ_CAJTMI010000010.1"/>
</dbReference>
<keyword evidence="3" id="KW-1185">Reference proteome</keyword>
<dbReference type="EMBL" id="MPKA01000047">
    <property type="protein sequence ID" value="OLU47509.1"/>
    <property type="molecule type" value="Genomic_DNA"/>
</dbReference>
<dbReference type="STRING" id="1862672.BO225_02915"/>
<dbReference type="PROSITE" id="PS51257">
    <property type="entry name" value="PROKAR_LIPOPROTEIN"/>
    <property type="match status" value="1"/>
</dbReference>
<name>A0A1U7NPH6_9FIRM</name>
<organism evidence="2 3">
    <name type="scientific">Dubosiella newyorkensis</name>
    <dbReference type="NCBI Taxonomy" id="1862672"/>
    <lineage>
        <taxon>Bacteria</taxon>
        <taxon>Bacillati</taxon>
        <taxon>Bacillota</taxon>
        <taxon>Erysipelotrichia</taxon>
        <taxon>Erysipelotrichales</taxon>
        <taxon>Erysipelotrichaceae</taxon>
        <taxon>Dubosiella</taxon>
    </lineage>
</organism>
<keyword evidence="1" id="KW-0812">Transmembrane</keyword>
<keyword evidence="1" id="KW-1133">Transmembrane helix</keyword>
<keyword evidence="1" id="KW-0472">Membrane</keyword>
<dbReference type="OrthoDB" id="1769982at2"/>
<proteinExistence type="predicted"/>
<evidence type="ECO:0000256" key="1">
    <source>
        <dbReference type="SAM" id="Phobius"/>
    </source>
</evidence>
<gene>
    <name evidence="2" type="ORF">BO225_02915</name>
</gene>
<dbReference type="AlphaFoldDB" id="A0A1U7NPH6"/>
<accession>A0A1U7NPH6</accession>
<dbReference type="GeneID" id="78274899"/>
<evidence type="ECO:0000313" key="2">
    <source>
        <dbReference type="EMBL" id="OLU47509.1"/>
    </source>
</evidence>